<organism evidence="4 5">
    <name type="scientific">Oleoguttula mirabilis</name>
    <dbReference type="NCBI Taxonomy" id="1507867"/>
    <lineage>
        <taxon>Eukaryota</taxon>
        <taxon>Fungi</taxon>
        <taxon>Dikarya</taxon>
        <taxon>Ascomycota</taxon>
        <taxon>Pezizomycotina</taxon>
        <taxon>Dothideomycetes</taxon>
        <taxon>Dothideomycetidae</taxon>
        <taxon>Mycosphaerellales</taxon>
        <taxon>Teratosphaeriaceae</taxon>
        <taxon>Oleoguttula</taxon>
    </lineage>
</organism>
<dbReference type="InterPro" id="IPR013328">
    <property type="entry name" value="6PGD_dom2"/>
</dbReference>
<dbReference type="Gene3D" id="1.10.1040.10">
    <property type="entry name" value="N-(1-d-carboxylethyl)-l-norvaline Dehydrogenase, domain 2"/>
    <property type="match status" value="1"/>
</dbReference>
<dbReference type="Pfam" id="PF09130">
    <property type="entry name" value="DUF1932"/>
    <property type="match status" value="1"/>
</dbReference>
<evidence type="ECO:0000259" key="3">
    <source>
        <dbReference type="Pfam" id="PF09130"/>
    </source>
</evidence>
<dbReference type="SUPFAM" id="SSF48179">
    <property type="entry name" value="6-phosphogluconate dehydrogenase C-terminal domain-like"/>
    <property type="match status" value="1"/>
</dbReference>
<dbReference type="Proteomes" id="UP001324427">
    <property type="component" value="Unassembled WGS sequence"/>
</dbReference>
<evidence type="ECO:0000256" key="1">
    <source>
        <dbReference type="SAM" id="MobiDB-lite"/>
    </source>
</evidence>
<dbReference type="InterPro" id="IPR015814">
    <property type="entry name" value="Pgluconate_DH_NAD-bd_C"/>
</dbReference>
<dbReference type="InterPro" id="IPR008927">
    <property type="entry name" value="6-PGluconate_DH-like_C_sf"/>
</dbReference>
<protein>
    <recommendedName>
        <fullName evidence="6">6-phosphogluconate dehydrogenase C-terminal domain-like protein</fullName>
    </recommendedName>
</protein>
<dbReference type="InterPro" id="IPR036291">
    <property type="entry name" value="NAD(P)-bd_dom_sf"/>
</dbReference>
<evidence type="ECO:0008006" key="6">
    <source>
        <dbReference type="Google" id="ProtNLM"/>
    </source>
</evidence>
<dbReference type="Pfam" id="PF03807">
    <property type="entry name" value="F420_oxidored"/>
    <property type="match status" value="1"/>
</dbReference>
<dbReference type="Gene3D" id="3.40.50.720">
    <property type="entry name" value="NAD(P)-binding Rossmann-like Domain"/>
    <property type="match status" value="1"/>
</dbReference>
<feature type="compositionally biased region" description="Basic and acidic residues" evidence="1">
    <location>
        <begin position="293"/>
        <end position="306"/>
    </location>
</feature>
<dbReference type="InterPro" id="IPR028939">
    <property type="entry name" value="P5C_Rdtase_cat_N"/>
</dbReference>
<comment type="caution">
    <text evidence="4">The sequence shown here is derived from an EMBL/GenBank/DDBJ whole genome shotgun (WGS) entry which is preliminary data.</text>
</comment>
<dbReference type="SUPFAM" id="SSF51735">
    <property type="entry name" value="NAD(P)-binding Rossmann-fold domains"/>
    <property type="match status" value="1"/>
</dbReference>
<name>A0AAV9JJK9_9PEZI</name>
<proteinExistence type="predicted"/>
<keyword evidence="5" id="KW-1185">Reference proteome</keyword>
<reference evidence="4 5" key="1">
    <citation type="submission" date="2021-11" db="EMBL/GenBank/DDBJ databases">
        <title>Black yeast isolated from Biological Soil Crust.</title>
        <authorList>
            <person name="Kurbessoian T."/>
        </authorList>
    </citation>
    <scope>NUCLEOTIDE SEQUENCE [LARGE SCALE GENOMIC DNA]</scope>
    <source>
        <strain evidence="4 5">CCFEE 5522</strain>
    </source>
</reference>
<evidence type="ECO:0000259" key="2">
    <source>
        <dbReference type="Pfam" id="PF03807"/>
    </source>
</evidence>
<feature type="domain" description="Phosphogluconate dehydrogenase NAD-binding putative C-terminal" evidence="3">
    <location>
        <begin position="214"/>
        <end position="284"/>
    </location>
</feature>
<feature type="region of interest" description="Disordered" evidence="1">
    <location>
        <begin position="293"/>
        <end position="324"/>
    </location>
</feature>
<dbReference type="EMBL" id="JAVFHQ010000019">
    <property type="protein sequence ID" value="KAK4545579.1"/>
    <property type="molecule type" value="Genomic_DNA"/>
</dbReference>
<accession>A0AAV9JJK9</accession>
<feature type="domain" description="Pyrroline-5-carboxylate reductase catalytic N-terminal" evidence="2">
    <location>
        <begin position="11"/>
        <end position="86"/>
    </location>
</feature>
<evidence type="ECO:0000313" key="4">
    <source>
        <dbReference type="EMBL" id="KAK4545579.1"/>
    </source>
</evidence>
<sequence length="324" mass="35519">MASPAPPLATLGILSIGDMGVGIARLLIAHNYRVITNASDRSQATQDRARKNSVDLVPTDIELCNTADYILSIVPPRDALAIAQRIATAFSNPDFDKTRRHPLYYLDLNAISPRLAREINDLFANSSPDVRLIDGGVIGPPPKLKEDATWYKPSVPVSGPHKLSDAQSSGKHLVEVLNMQHINDTIGSATGLKMCFAALSKGFTALAIQSLTTAHNLGCLPELQEHLKVFNPGAAKSVETVTRMSPKAYRWVREMEEIAETFEADGGFEREESIFRPVAKVYDFVAYGTELGQEKTEDRKRGKTSEDVAVLMSEGTARRKEKTE</sequence>
<gene>
    <name evidence="4" type="ORF">LTR36_002929</name>
</gene>
<dbReference type="AlphaFoldDB" id="A0AAV9JJK9"/>
<evidence type="ECO:0000313" key="5">
    <source>
        <dbReference type="Proteomes" id="UP001324427"/>
    </source>
</evidence>